<evidence type="ECO:0000313" key="2">
    <source>
        <dbReference type="EMBL" id="MCC0178451.1"/>
    </source>
</evidence>
<dbReference type="EMBL" id="JADWDC010000043">
    <property type="protein sequence ID" value="MCC0178451.1"/>
    <property type="molecule type" value="Genomic_DNA"/>
</dbReference>
<proteinExistence type="predicted"/>
<keyword evidence="3" id="KW-1185">Reference proteome</keyword>
<protein>
    <submittedName>
        <fullName evidence="2">DUF4351 domain-containing protein</fullName>
    </submittedName>
</protein>
<organism evidence="2 3">
    <name type="scientific">Waterburya agarophytonicola KI4</name>
    <dbReference type="NCBI Taxonomy" id="2874699"/>
    <lineage>
        <taxon>Bacteria</taxon>
        <taxon>Bacillati</taxon>
        <taxon>Cyanobacteriota</taxon>
        <taxon>Cyanophyceae</taxon>
        <taxon>Pleurocapsales</taxon>
        <taxon>Hyellaceae</taxon>
        <taxon>Waterburya</taxon>
        <taxon>Waterburya agarophytonicola</taxon>
    </lineage>
</organism>
<evidence type="ECO:0000259" key="1">
    <source>
        <dbReference type="Pfam" id="PF14261"/>
    </source>
</evidence>
<dbReference type="RefSeq" id="WP_229641536.1">
    <property type="nucleotide sequence ID" value="NZ_JADWDC010000043.1"/>
</dbReference>
<comment type="caution">
    <text evidence="2">The sequence shown here is derived from an EMBL/GenBank/DDBJ whole genome shotgun (WGS) entry which is preliminary data.</text>
</comment>
<sequence length="74" mass="8469">MKESVIYQDWLAQGRPQGQVSLILHLLKRRIGEIKSEETRINALSVEQLEALGDVLLDFSNREDLLAWLANAQH</sequence>
<dbReference type="PANTHER" id="PTHR35586:SF2">
    <property type="entry name" value="SLL1542 PROTEIN"/>
    <property type="match status" value="1"/>
</dbReference>
<dbReference type="AlphaFoldDB" id="A0A964FGT8"/>
<dbReference type="PANTHER" id="PTHR35586">
    <property type="entry name" value="SLL1691 PROTEIN"/>
    <property type="match status" value="1"/>
</dbReference>
<dbReference type="Proteomes" id="UP000729733">
    <property type="component" value="Unassembled WGS sequence"/>
</dbReference>
<dbReference type="Pfam" id="PF14261">
    <property type="entry name" value="DUF4351"/>
    <property type="match status" value="1"/>
</dbReference>
<dbReference type="InterPro" id="IPR025587">
    <property type="entry name" value="DUF4351"/>
</dbReference>
<evidence type="ECO:0000313" key="3">
    <source>
        <dbReference type="Proteomes" id="UP000729733"/>
    </source>
</evidence>
<name>A0A964FGT8_9CYAN</name>
<accession>A0A964FGT8</accession>
<gene>
    <name evidence="2" type="ORF">I4641_15855</name>
</gene>
<reference evidence="2" key="1">
    <citation type="journal article" date="2021" name="Antonie Van Leeuwenhoek">
        <title>Draft genome and description of Waterburya agarophytonicola gen. nov. sp. nov. (Pleurocapsales, Cyanobacteria): a seaweed symbiont.</title>
        <authorList>
            <person name="Bonthond G."/>
            <person name="Shalygin S."/>
            <person name="Bayer T."/>
            <person name="Weinberger F."/>
        </authorList>
    </citation>
    <scope>NUCLEOTIDE SEQUENCE</scope>
    <source>
        <strain evidence="2">KI4</strain>
    </source>
</reference>
<feature type="domain" description="DUF4351" evidence="1">
    <location>
        <begin position="13"/>
        <end position="69"/>
    </location>
</feature>